<name>A0A4P9WKC8_9FUNG</name>
<evidence type="ECO:0000256" key="2">
    <source>
        <dbReference type="SAM" id="Phobius"/>
    </source>
</evidence>
<dbReference type="GO" id="GO:0004099">
    <property type="term" value="F:chitin deacetylase activity"/>
    <property type="evidence" value="ECO:0007669"/>
    <property type="project" value="UniProtKB-ARBA"/>
</dbReference>
<dbReference type="GO" id="GO:0016020">
    <property type="term" value="C:membrane"/>
    <property type="evidence" value="ECO:0007669"/>
    <property type="project" value="TreeGrafter"/>
</dbReference>
<dbReference type="PROSITE" id="PS51677">
    <property type="entry name" value="NODB"/>
    <property type="match status" value="1"/>
</dbReference>
<dbReference type="Pfam" id="PF01522">
    <property type="entry name" value="Polysacc_deac_1"/>
    <property type="match status" value="1"/>
</dbReference>
<reference evidence="5" key="1">
    <citation type="journal article" date="2018" name="Nat. Microbiol.">
        <title>Leveraging single-cell genomics to expand the fungal tree of life.</title>
        <authorList>
            <person name="Ahrendt S.R."/>
            <person name="Quandt C.A."/>
            <person name="Ciobanu D."/>
            <person name="Clum A."/>
            <person name="Salamov A."/>
            <person name="Andreopoulos B."/>
            <person name="Cheng J.F."/>
            <person name="Woyke T."/>
            <person name="Pelin A."/>
            <person name="Henrissat B."/>
            <person name="Reynolds N.K."/>
            <person name="Benny G.L."/>
            <person name="Smith M.E."/>
            <person name="James T.Y."/>
            <person name="Grigoriev I.V."/>
        </authorList>
    </citation>
    <scope>NUCLEOTIDE SEQUENCE [LARGE SCALE GENOMIC DNA]</scope>
</reference>
<keyword evidence="5" id="KW-1185">Reference proteome</keyword>
<dbReference type="PANTHER" id="PTHR10587">
    <property type="entry name" value="GLYCOSYL TRANSFERASE-RELATED"/>
    <property type="match status" value="1"/>
</dbReference>
<gene>
    <name evidence="4" type="ORF">BDK51DRAFT_18606</name>
</gene>
<dbReference type="SUPFAM" id="SSF88713">
    <property type="entry name" value="Glycoside hydrolase/deacetylase"/>
    <property type="match status" value="1"/>
</dbReference>
<feature type="non-terminal residue" evidence="4">
    <location>
        <position position="1"/>
    </location>
</feature>
<evidence type="ECO:0000313" key="4">
    <source>
        <dbReference type="EMBL" id="RKO92565.1"/>
    </source>
</evidence>
<dbReference type="Gene3D" id="3.20.20.370">
    <property type="entry name" value="Glycoside hydrolase/deacetylase"/>
    <property type="match status" value="1"/>
</dbReference>
<evidence type="ECO:0000259" key="3">
    <source>
        <dbReference type="PROSITE" id="PS51677"/>
    </source>
</evidence>
<organism evidence="4 5">
    <name type="scientific">Blyttiomyces helicus</name>
    <dbReference type="NCBI Taxonomy" id="388810"/>
    <lineage>
        <taxon>Eukaryota</taxon>
        <taxon>Fungi</taxon>
        <taxon>Fungi incertae sedis</taxon>
        <taxon>Chytridiomycota</taxon>
        <taxon>Chytridiomycota incertae sedis</taxon>
        <taxon>Chytridiomycetes</taxon>
        <taxon>Chytridiomycetes incertae sedis</taxon>
        <taxon>Blyttiomyces</taxon>
    </lineage>
</organism>
<accession>A0A4P9WKC8</accession>
<feature type="region of interest" description="Disordered" evidence="1">
    <location>
        <begin position="259"/>
        <end position="279"/>
    </location>
</feature>
<dbReference type="OrthoDB" id="2145317at2759"/>
<evidence type="ECO:0000256" key="1">
    <source>
        <dbReference type="SAM" id="MobiDB-lite"/>
    </source>
</evidence>
<proteinExistence type="predicted"/>
<feature type="domain" description="NodB homology" evidence="3">
    <location>
        <begin position="33"/>
        <end position="231"/>
    </location>
</feature>
<dbReference type="AlphaFoldDB" id="A0A4P9WKC8"/>
<keyword evidence="2" id="KW-1133">Transmembrane helix</keyword>
<keyword evidence="2" id="KW-0472">Membrane</keyword>
<feature type="transmembrane region" description="Helical" evidence="2">
    <location>
        <begin position="287"/>
        <end position="309"/>
    </location>
</feature>
<sequence>PSQDPDCWWTATGCTTSKLPGIHPDIINCPQPNTWGVNDGPNCTSAYPGGFYDFLKSKNQLASLYYIGSNVRDWPDTAIRGYSDGHHISVHTWSHPSMTWLSNTAVLAELYFTKKLIKQVLGVTPLYWRPPLGDIDDRVRAIAAQLNLTAMLWTADSFDWEMNDGQSNALTPAQVDANFQAVLSSQAAGNFSKSGVVVLEHELNNGTTGKAEFWYPTILKQFTHVVPFAACAGIVQPYAEANITFPTFASLTGTSGASPANASNPTAGASSATTTNAPASSVKKSGAIAGVAGISWAILIAAGFAGLACSL</sequence>
<dbReference type="InterPro" id="IPR011330">
    <property type="entry name" value="Glyco_hydro/deAcase_b/a-brl"/>
</dbReference>
<dbReference type="GO" id="GO:0009272">
    <property type="term" value="P:fungal-type cell wall biogenesis"/>
    <property type="evidence" value="ECO:0007669"/>
    <property type="project" value="UniProtKB-ARBA"/>
</dbReference>
<keyword evidence="2" id="KW-0812">Transmembrane</keyword>
<evidence type="ECO:0000313" key="5">
    <source>
        <dbReference type="Proteomes" id="UP000269721"/>
    </source>
</evidence>
<dbReference type="InterPro" id="IPR050248">
    <property type="entry name" value="Polysacc_deacetylase_ArnD"/>
</dbReference>
<dbReference type="InterPro" id="IPR002509">
    <property type="entry name" value="NODB_dom"/>
</dbReference>
<protein>
    <recommendedName>
        <fullName evidence="3">NodB homology domain-containing protein</fullName>
    </recommendedName>
</protein>
<dbReference type="Proteomes" id="UP000269721">
    <property type="component" value="Unassembled WGS sequence"/>
</dbReference>
<dbReference type="EMBL" id="KZ994584">
    <property type="protein sequence ID" value="RKO92565.1"/>
    <property type="molecule type" value="Genomic_DNA"/>
</dbReference>
<dbReference type="GO" id="GO:0005975">
    <property type="term" value="P:carbohydrate metabolic process"/>
    <property type="evidence" value="ECO:0007669"/>
    <property type="project" value="InterPro"/>
</dbReference>
<dbReference type="PANTHER" id="PTHR10587:SF98">
    <property type="entry name" value="CHITIN DEACETYLASE"/>
    <property type="match status" value="1"/>
</dbReference>